<dbReference type="InterPro" id="IPR000524">
    <property type="entry name" value="Tscrpt_reg_HTH_GntR"/>
</dbReference>
<dbReference type="Proteomes" id="UP001153404">
    <property type="component" value="Unassembled WGS sequence"/>
</dbReference>
<protein>
    <submittedName>
        <fullName evidence="6">GntR family transcriptional regulator</fullName>
    </submittedName>
</protein>
<dbReference type="PROSITE" id="PS50949">
    <property type="entry name" value="HTH_GNTR"/>
    <property type="match status" value="1"/>
</dbReference>
<dbReference type="FunFam" id="1.10.10.10:FF:000079">
    <property type="entry name" value="GntR family transcriptional regulator"/>
    <property type="match status" value="1"/>
</dbReference>
<evidence type="ECO:0000256" key="4">
    <source>
        <dbReference type="SAM" id="MobiDB-lite"/>
    </source>
</evidence>
<accession>A0A9X4KPY4</accession>
<dbReference type="PANTHER" id="PTHR30146:SF138">
    <property type="entry name" value="TRANSCRIPTIONAL REGULATORY PROTEIN"/>
    <property type="match status" value="1"/>
</dbReference>
<dbReference type="AlphaFoldDB" id="A0A9X4KPY4"/>
<keyword evidence="7" id="KW-1185">Reference proteome</keyword>
<evidence type="ECO:0000256" key="1">
    <source>
        <dbReference type="ARBA" id="ARBA00023015"/>
    </source>
</evidence>
<dbReference type="CDD" id="cd06267">
    <property type="entry name" value="PBP1_LacI_sugar_binding-like"/>
    <property type="match status" value="1"/>
</dbReference>
<dbReference type="RefSeq" id="WP_277528831.1">
    <property type="nucleotide sequence ID" value="NZ_JAPDIA010000001.1"/>
</dbReference>
<organism evidence="6 7">
    <name type="scientific">Cohnella rhizosphaerae</name>
    <dbReference type="NCBI Taxonomy" id="1457232"/>
    <lineage>
        <taxon>Bacteria</taxon>
        <taxon>Bacillati</taxon>
        <taxon>Bacillota</taxon>
        <taxon>Bacilli</taxon>
        <taxon>Bacillales</taxon>
        <taxon>Paenibacillaceae</taxon>
        <taxon>Cohnella</taxon>
    </lineage>
</organism>
<dbReference type="SUPFAM" id="SSF53822">
    <property type="entry name" value="Periplasmic binding protein-like I"/>
    <property type="match status" value="1"/>
</dbReference>
<dbReference type="SMART" id="SM00345">
    <property type="entry name" value="HTH_GNTR"/>
    <property type="match status" value="1"/>
</dbReference>
<proteinExistence type="predicted"/>
<name>A0A9X4KPY4_9BACL</name>
<dbReference type="SUPFAM" id="SSF46785">
    <property type="entry name" value="Winged helix' DNA-binding domain"/>
    <property type="match status" value="1"/>
</dbReference>
<evidence type="ECO:0000256" key="3">
    <source>
        <dbReference type="ARBA" id="ARBA00023163"/>
    </source>
</evidence>
<dbReference type="GO" id="GO:0003700">
    <property type="term" value="F:DNA-binding transcription factor activity"/>
    <property type="evidence" value="ECO:0007669"/>
    <property type="project" value="InterPro"/>
</dbReference>
<feature type="domain" description="HTH gntR-type" evidence="5">
    <location>
        <begin position="28"/>
        <end position="96"/>
    </location>
</feature>
<keyword evidence="2" id="KW-0238">DNA-binding</keyword>
<dbReference type="PRINTS" id="PR00035">
    <property type="entry name" value="HTHGNTR"/>
</dbReference>
<gene>
    <name evidence="6" type="ORF">OMP40_02405</name>
</gene>
<evidence type="ECO:0000313" key="7">
    <source>
        <dbReference type="Proteomes" id="UP001153404"/>
    </source>
</evidence>
<dbReference type="GO" id="GO:0000976">
    <property type="term" value="F:transcription cis-regulatory region binding"/>
    <property type="evidence" value="ECO:0007669"/>
    <property type="project" value="TreeGrafter"/>
</dbReference>
<dbReference type="InterPro" id="IPR036390">
    <property type="entry name" value="WH_DNA-bd_sf"/>
</dbReference>
<reference evidence="6" key="1">
    <citation type="submission" date="2022-10" db="EMBL/GenBank/DDBJ databases">
        <title>Comparative genomic analysis of Cohnella hashimotonis sp. nov., isolated from the International Space Station.</title>
        <authorList>
            <person name="Simpson A."/>
            <person name="Venkateswaran K."/>
        </authorList>
    </citation>
    <scope>NUCLEOTIDE SEQUENCE</scope>
    <source>
        <strain evidence="6">DSM 28161</strain>
    </source>
</reference>
<sequence length="394" mass="43538">MDDKDRAEDRGEGAGLSCDRERRSDKRTPLYAQIESYVRDQIRSGKWKPGKRLPSENQLCKQFDVSRITIRGAMDKLAEEGVVFRVQGRGSFVAEEAGKGEPAKYDSGRGASGDRELQTVAVILPRLRGMLTNSLLAGVERALEPSRFRMLLLTTDDSQEKEEIKLREALRAGARGVIVYPAEGRTYSEEMLRLTLDRYPIVVIDRYVRGVPTHCVCSDHIAGAYEATEHLLRLGHRRIGFVTTPYEGTTSLEERLEGFRQALNDYGAALDRSLVLERAEPDAIAAFLASSPGVTALFAVNEHIGQMAIRAAEAAGMRVPDDLSVVFFDDYDHADASRIPPTCVAQQGDTIGFEAGSRLLSLFGNPNQERSMVRIPTRLIVRASTAAPRGAERV</sequence>
<dbReference type="EMBL" id="JAPDIA010000001">
    <property type="protein sequence ID" value="MDG0808388.1"/>
    <property type="molecule type" value="Genomic_DNA"/>
</dbReference>
<dbReference type="InterPro" id="IPR046335">
    <property type="entry name" value="LacI/GalR-like_sensor"/>
</dbReference>
<evidence type="ECO:0000259" key="5">
    <source>
        <dbReference type="PROSITE" id="PS50949"/>
    </source>
</evidence>
<dbReference type="Gene3D" id="3.40.50.2300">
    <property type="match status" value="2"/>
</dbReference>
<dbReference type="InterPro" id="IPR028082">
    <property type="entry name" value="Peripla_BP_I"/>
</dbReference>
<comment type="caution">
    <text evidence="6">The sequence shown here is derived from an EMBL/GenBank/DDBJ whole genome shotgun (WGS) entry which is preliminary data.</text>
</comment>
<dbReference type="Pfam" id="PF00392">
    <property type="entry name" value="GntR"/>
    <property type="match status" value="1"/>
</dbReference>
<evidence type="ECO:0000256" key="2">
    <source>
        <dbReference type="ARBA" id="ARBA00023125"/>
    </source>
</evidence>
<keyword evidence="3" id="KW-0804">Transcription</keyword>
<keyword evidence="1" id="KW-0805">Transcription regulation</keyword>
<dbReference type="InterPro" id="IPR036388">
    <property type="entry name" value="WH-like_DNA-bd_sf"/>
</dbReference>
<dbReference type="Pfam" id="PF13377">
    <property type="entry name" value="Peripla_BP_3"/>
    <property type="match status" value="1"/>
</dbReference>
<evidence type="ECO:0000313" key="6">
    <source>
        <dbReference type="EMBL" id="MDG0808388.1"/>
    </source>
</evidence>
<dbReference type="CDD" id="cd07377">
    <property type="entry name" value="WHTH_GntR"/>
    <property type="match status" value="1"/>
</dbReference>
<dbReference type="PANTHER" id="PTHR30146">
    <property type="entry name" value="LACI-RELATED TRANSCRIPTIONAL REPRESSOR"/>
    <property type="match status" value="1"/>
</dbReference>
<feature type="region of interest" description="Disordered" evidence="4">
    <location>
        <begin position="1"/>
        <end position="25"/>
    </location>
</feature>
<dbReference type="Gene3D" id="1.10.10.10">
    <property type="entry name" value="Winged helix-like DNA-binding domain superfamily/Winged helix DNA-binding domain"/>
    <property type="match status" value="1"/>
</dbReference>